<dbReference type="SMART" id="SM00855">
    <property type="entry name" value="PGAM"/>
    <property type="match status" value="1"/>
</dbReference>
<dbReference type="EMBL" id="KZ613803">
    <property type="protein sequence ID" value="PMD60035.1"/>
    <property type="molecule type" value="Genomic_DNA"/>
</dbReference>
<evidence type="ECO:0000313" key="1">
    <source>
        <dbReference type="EMBL" id="PMD60035.1"/>
    </source>
</evidence>
<sequence>MAPTIILIRHAEAIHNFTLHDPPLTELGRTTQCSTLSAALQAHPLSKEISLIVTSPLTRTLQTATTVLSFLSPLGVPIIASPLFQETTNNNIDIGRTVSDLIPLFPQVDFSEVEKDEVWPKKEGLYAYSYESLLERGRVARKWLKARPEKAIAVVSHDGFLRVGICGRKFGNADFRVFEFEEGDGLGLVEWESTEKNGGGLGTCQKGKFGWLPNDFKYMPAAERPSGTVMQAELTETERLSSSSQ</sequence>
<dbReference type="Gene3D" id="3.40.50.1240">
    <property type="entry name" value="Phosphoglycerate mutase-like"/>
    <property type="match status" value="1"/>
</dbReference>
<accession>A0A2J6TAH7</accession>
<dbReference type="PANTHER" id="PTHR48100:SF24">
    <property type="entry name" value="PHOSPHOGLYCERATE MUTASE"/>
    <property type="match status" value="1"/>
</dbReference>
<dbReference type="InterPro" id="IPR050275">
    <property type="entry name" value="PGM_Phosphatase"/>
</dbReference>
<organism evidence="1 2">
    <name type="scientific">Hyaloscypha bicolor E</name>
    <dbReference type="NCBI Taxonomy" id="1095630"/>
    <lineage>
        <taxon>Eukaryota</taxon>
        <taxon>Fungi</taxon>
        <taxon>Dikarya</taxon>
        <taxon>Ascomycota</taxon>
        <taxon>Pezizomycotina</taxon>
        <taxon>Leotiomycetes</taxon>
        <taxon>Helotiales</taxon>
        <taxon>Hyaloscyphaceae</taxon>
        <taxon>Hyaloscypha</taxon>
        <taxon>Hyaloscypha bicolor</taxon>
    </lineage>
</organism>
<dbReference type="RefSeq" id="XP_024736939.1">
    <property type="nucleotide sequence ID" value="XM_024874781.1"/>
</dbReference>
<gene>
    <name evidence="1" type="ORF">K444DRAFT_529132</name>
</gene>
<dbReference type="AlphaFoldDB" id="A0A2J6TAH7"/>
<proteinExistence type="predicted"/>
<dbReference type="GeneID" id="36582861"/>
<dbReference type="InParanoid" id="A0A2J6TAH7"/>
<reference evidence="1 2" key="1">
    <citation type="submission" date="2016-04" db="EMBL/GenBank/DDBJ databases">
        <title>A degradative enzymes factory behind the ericoid mycorrhizal symbiosis.</title>
        <authorList>
            <consortium name="DOE Joint Genome Institute"/>
            <person name="Martino E."/>
            <person name="Morin E."/>
            <person name="Grelet G."/>
            <person name="Kuo A."/>
            <person name="Kohler A."/>
            <person name="Daghino S."/>
            <person name="Barry K."/>
            <person name="Choi C."/>
            <person name="Cichocki N."/>
            <person name="Clum A."/>
            <person name="Copeland A."/>
            <person name="Hainaut M."/>
            <person name="Haridas S."/>
            <person name="Labutti K."/>
            <person name="Lindquist E."/>
            <person name="Lipzen A."/>
            <person name="Khouja H.-R."/>
            <person name="Murat C."/>
            <person name="Ohm R."/>
            <person name="Olson A."/>
            <person name="Spatafora J."/>
            <person name="Veneault-Fourrey C."/>
            <person name="Henrissat B."/>
            <person name="Grigoriev I."/>
            <person name="Martin F."/>
            <person name="Perotto S."/>
        </authorList>
    </citation>
    <scope>NUCLEOTIDE SEQUENCE [LARGE SCALE GENOMIC DNA]</scope>
    <source>
        <strain evidence="1 2">E</strain>
    </source>
</reference>
<dbReference type="Proteomes" id="UP000235371">
    <property type="component" value="Unassembled WGS sequence"/>
</dbReference>
<protein>
    <submittedName>
        <fullName evidence="1">Phosphoglycerate mutase-like protein</fullName>
    </submittedName>
</protein>
<name>A0A2J6TAH7_9HELO</name>
<dbReference type="InterPro" id="IPR029033">
    <property type="entry name" value="His_PPase_superfam"/>
</dbReference>
<dbReference type="OrthoDB" id="496981at2759"/>
<evidence type="ECO:0000313" key="2">
    <source>
        <dbReference type="Proteomes" id="UP000235371"/>
    </source>
</evidence>
<dbReference type="SUPFAM" id="SSF53254">
    <property type="entry name" value="Phosphoglycerate mutase-like"/>
    <property type="match status" value="1"/>
</dbReference>
<dbReference type="GO" id="GO:0005737">
    <property type="term" value="C:cytoplasm"/>
    <property type="evidence" value="ECO:0007669"/>
    <property type="project" value="TreeGrafter"/>
</dbReference>
<dbReference type="Pfam" id="PF00300">
    <property type="entry name" value="His_Phos_1"/>
    <property type="match status" value="1"/>
</dbReference>
<keyword evidence="2" id="KW-1185">Reference proteome</keyword>
<dbReference type="PANTHER" id="PTHR48100">
    <property type="entry name" value="BROAD-SPECIFICITY PHOSPHATASE YOR283W-RELATED"/>
    <property type="match status" value="1"/>
</dbReference>
<dbReference type="InterPro" id="IPR013078">
    <property type="entry name" value="His_Pase_superF_clade-1"/>
</dbReference>
<dbReference type="GO" id="GO:0016791">
    <property type="term" value="F:phosphatase activity"/>
    <property type="evidence" value="ECO:0007669"/>
    <property type="project" value="TreeGrafter"/>
</dbReference>
<dbReference type="CDD" id="cd07067">
    <property type="entry name" value="HP_PGM_like"/>
    <property type="match status" value="1"/>
</dbReference>